<evidence type="ECO:0000256" key="7">
    <source>
        <dbReference type="ARBA" id="ARBA00035545"/>
    </source>
</evidence>
<organism evidence="8 9">
    <name type="scientific">Steinernema hermaphroditum</name>
    <dbReference type="NCBI Taxonomy" id="289476"/>
    <lineage>
        <taxon>Eukaryota</taxon>
        <taxon>Metazoa</taxon>
        <taxon>Ecdysozoa</taxon>
        <taxon>Nematoda</taxon>
        <taxon>Chromadorea</taxon>
        <taxon>Rhabditida</taxon>
        <taxon>Tylenchina</taxon>
        <taxon>Panagrolaimomorpha</taxon>
        <taxon>Strongyloidoidea</taxon>
        <taxon>Steinernematidae</taxon>
        <taxon>Steinernema</taxon>
    </lineage>
</organism>
<evidence type="ECO:0000256" key="6">
    <source>
        <dbReference type="ARBA" id="ARBA00035191"/>
    </source>
</evidence>
<comment type="caution">
    <text evidence="8">The sequence shown here is derived from an EMBL/GenBank/DDBJ whole genome shotgun (WGS) entry which is preliminary data.</text>
</comment>
<proteinExistence type="inferred from homology"/>
<dbReference type="AlphaFoldDB" id="A0AA39LUJ8"/>
<keyword evidence="4" id="KW-0496">Mitochondrion</keyword>
<reference evidence="8" key="1">
    <citation type="submission" date="2023-06" db="EMBL/GenBank/DDBJ databases">
        <title>Genomic analysis of the entomopathogenic nematode Steinernema hermaphroditum.</title>
        <authorList>
            <person name="Schwarz E.M."/>
            <person name="Heppert J.K."/>
            <person name="Baniya A."/>
            <person name="Schwartz H.T."/>
            <person name="Tan C.-H."/>
            <person name="Antoshechkin I."/>
            <person name="Sternberg P.W."/>
            <person name="Goodrich-Blair H."/>
            <person name="Dillman A.R."/>
        </authorList>
    </citation>
    <scope>NUCLEOTIDE SEQUENCE</scope>
    <source>
        <strain evidence="8">PS9179</strain>
        <tissue evidence="8">Whole animal</tissue>
    </source>
</reference>
<dbReference type="Pfam" id="PF05046">
    <property type="entry name" value="Img2"/>
    <property type="match status" value="1"/>
</dbReference>
<comment type="similarity">
    <text evidence="2">Belongs to the mitochondrion-specific ribosomal protein mL49 family.</text>
</comment>
<dbReference type="PANTHER" id="PTHR13477">
    <property type="entry name" value="MITOCHONDRIAL 39S RIBOSOMAL PROTEIN L49"/>
    <property type="match status" value="1"/>
</dbReference>
<dbReference type="GO" id="GO:0003735">
    <property type="term" value="F:structural constituent of ribosome"/>
    <property type="evidence" value="ECO:0007669"/>
    <property type="project" value="InterPro"/>
</dbReference>
<comment type="subcellular location">
    <subcellularLocation>
        <location evidence="1">Mitochondrion</location>
    </subcellularLocation>
</comment>
<evidence type="ECO:0000256" key="2">
    <source>
        <dbReference type="ARBA" id="ARBA00005677"/>
    </source>
</evidence>
<evidence type="ECO:0000256" key="5">
    <source>
        <dbReference type="ARBA" id="ARBA00023274"/>
    </source>
</evidence>
<evidence type="ECO:0000313" key="8">
    <source>
        <dbReference type="EMBL" id="KAK0410163.1"/>
    </source>
</evidence>
<dbReference type="InterPro" id="IPR007740">
    <property type="entry name" value="Ribosomal_mL49"/>
</dbReference>
<keyword evidence="3" id="KW-0689">Ribosomal protein</keyword>
<dbReference type="Proteomes" id="UP001175271">
    <property type="component" value="Unassembled WGS sequence"/>
</dbReference>
<evidence type="ECO:0000256" key="1">
    <source>
        <dbReference type="ARBA" id="ARBA00004173"/>
    </source>
</evidence>
<evidence type="ECO:0000256" key="4">
    <source>
        <dbReference type="ARBA" id="ARBA00023128"/>
    </source>
</evidence>
<protein>
    <recommendedName>
        <fullName evidence="6">Large ribosomal subunit protein mL49</fullName>
    </recommendedName>
    <alternativeName>
        <fullName evidence="7">39S ribosomal protein L49, mitochondrial</fullName>
    </alternativeName>
</protein>
<evidence type="ECO:0000313" key="9">
    <source>
        <dbReference type="Proteomes" id="UP001175271"/>
    </source>
</evidence>
<name>A0AA39LUJ8_9BILA</name>
<keyword evidence="5" id="KW-0687">Ribonucleoprotein</keyword>
<keyword evidence="9" id="KW-1185">Reference proteome</keyword>
<dbReference type="PANTHER" id="PTHR13477:SF0">
    <property type="entry name" value="LARGE RIBOSOMAL SUBUNIT PROTEIN ML49"/>
    <property type="match status" value="1"/>
</dbReference>
<sequence>MLASRVPRFAQRLAFGVRHCSTQKVAEKPITKYWEDPWKHALPEQKKTYTEFKEIPVDWSYVDRLMPLETIPEMPKNCGVTPSGWRPPMDPPPELPYYIRRRRDHLPPLYLERRRDQLDPKTMEYKYVELVTLNSVTGDVFACEQDLREFLEAELGHPVATHVDELKGRIKVKGAERSLLERFVFEKGF</sequence>
<dbReference type="EMBL" id="JAUCMV010000003">
    <property type="protein sequence ID" value="KAK0410163.1"/>
    <property type="molecule type" value="Genomic_DNA"/>
</dbReference>
<dbReference type="GO" id="GO:0005762">
    <property type="term" value="C:mitochondrial large ribosomal subunit"/>
    <property type="evidence" value="ECO:0007669"/>
    <property type="project" value="TreeGrafter"/>
</dbReference>
<dbReference type="GO" id="GO:0006412">
    <property type="term" value="P:translation"/>
    <property type="evidence" value="ECO:0007669"/>
    <property type="project" value="InterPro"/>
</dbReference>
<gene>
    <name evidence="8" type="ORF">QR680_004986</name>
</gene>
<evidence type="ECO:0000256" key="3">
    <source>
        <dbReference type="ARBA" id="ARBA00022980"/>
    </source>
</evidence>
<dbReference type="Gene3D" id="3.30.780.10">
    <property type="entry name" value="SUI1-like domain"/>
    <property type="match status" value="1"/>
</dbReference>
<dbReference type="FunFam" id="3.30.780.10:FF:000009">
    <property type="entry name" value="39S ribosomal protein L49, mitochondrial"/>
    <property type="match status" value="1"/>
</dbReference>
<accession>A0AA39LUJ8</accession>